<protein>
    <submittedName>
        <fullName evidence="2">Stress responsive A/B Barrel Domain</fullName>
    </submittedName>
</protein>
<evidence type="ECO:0000259" key="1">
    <source>
        <dbReference type="PROSITE" id="PS51502"/>
    </source>
</evidence>
<dbReference type="STRING" id="412690.SAMN04489834_0325"/>
<keyword evidence="3" id="KW-1185">Reference proteome</keyword>
<dbReference type="AlphaFoldDB" id="A0A1H1M7D9"/>
<dbReference type="SUPFAM" id="SSF54909">
    <property type="entry name" value="Dimeric alpha+beta barrel"/>
    <property type="match status" value="1"/>
</dbReference>
<dbReference type="EMBL" id="LT629742">
    <property type="protein sequence ID" value="SDR82442.1"/>
    <property type="molecule type" value="Genomic_DNA"/>
</dbReference>
<gene>
    <name evidence="2" type="ORF">SAMN04489834_0325</name>
</gene>
<evidence type="ECO:0000313" key="2">
    <source>
        <dbReference type="EMBL" id="SDR82442.1"/>
    </source>
</evidence>
<sequence length="98" mass="10696">MIQHTVSFALRHPAGSAEERAFLADAATTLAAIPGVTGFRVSRQLSPASPHRFQFSMDFADEPAYAAYNAHPAHTAFVATRWVPEVESFQELDLAPLL</sequence>
<dbReference type="RefSeq" id="WP_083362484.1">
    <property type="nucleotide sequence ID" value="NZ_LT629742.1"/>
</dbReference>
<name>A0A1H1M7D9_9MICO</name>
<dbReference type="SMART" id="SM00886">
    <property type="entry name" value="Dabb"/>
    <property type="match status" value="1"/>
</dbReference>
<organism evidence="2 3">
    <name type="scientific">Microterricola viridarii</name>
    <dbReference type="NCBI Taxonomy" id="412690"/>
    <lineage>
        <taxon>Bacteria</taxon>
        <taxon>Bacillati</taxon>
        <taxon>Actinomycetota</taxon>
        <taxon>Actinomycetes</taxon>
        <taxon>Micrococcales</taxon>
        <taxon>Microbacteriaceae</taxon>
        <taxon>Microterricola</taxon>
    </lineage>
</organism>
<feature type="domain" description="Stress-response A/B barrel" evidence="1">
    <location>
        <begin position="2"/>
        <end position="94"/>
    </location>
</feature>
<proteinExistence type="predicted"/>
<reference evidence="3" key="1">
    <citation type="submission" date="2016-10" db="EMBL/GenBank/DDBJ databases">
        <authorList>
            <person name="Varghese N."/>
            <person name="Submissions S."/>
        </authorList>
    </citation>
    <scope>NUCLEOTIDE SEQUENCE [LARGE SCALE GENOMIC DNA]</scope>
    <source>
        <strain evidence="3">DSM 21772</strain>
    </source>
</reference>
<accession>A0A1H1M7D9</accession>
<dbReference type="Proteomes" id="UP000181956">
    <property type="component" value="Chromosome I"/>
</dbReference>
<dbReference type="InterPro" id="IPR013097">
    <property type="entry name" value="Dabb"/>
</dbReference>
<dbReference type="OrthoDB" id="9808130at2"/>
<evidence type="ECO:0000313" key="3">
    <source>
        <dbReference type="Proteomes" id="UP000181956"/>
    </source>
</evidence>
<dbReference type="PROSITE" id="PS51502">
    <property type="entry name" value="S_R_A_B_BARREL"/>
    <property type="match status" value="1"/>
</dbReference>
<dbReference type="InterPro" id="IPR011008">
    <property type="entry name" value="Dimeric_a/b-barrel"/>
</dbReference>
<dbReference type="Pfam" id="PF07876">
    <property type="entry name" value="Dabb"/>
    <property type="match status" value="1"/>
</dbReference>
<dbReference type="Gene3D" id="3.30.70.100">
    <property type="match status" value="1"/>
</dbReference>